<dbReference type="EMBL" id="JACHGT010000004">
    <property type="protein sequence ID" value="MBB6034351.1"/>
    <property type="molecule type" value="Genomic_DNA"/>
</dbReference>
<dbReference type="GO" id="GO:0016853">
    <property type="term" value="F:isomerase activity"/>
    <property type="evidence" value="ECO:0007669"/>
    <property type="project" value="UniProtKB-KW"/>
</dbReference>
<reference evidence="3 4" key="1">
    <citation type="submission" date="2020-08" db="EMBL/GenBank/DDBJ databases">
        <title>Genomic Encyclopedia of Type Strains, Phase IV (KMG-IV): sequencing the most valuable type-strain genomes for metagenomic binning, comparative biology and taxonomic classification.</title>
        <authorList>
            <person name="Goeker M."/>
        </authorList>
    </citation>
    <scope>NUCLEOTIDE SEQUENCE [LARGE SCALE GENOMIC DNA]</scope>
    <source>
        <strain evidence="3 4">YIM 65646</strain>
    </source>
</reference>
<dbReference type="GO" id="GO:0003677">
    <property type="term" value="F:DNA binding"/>
    <property type="evidence" value="ECO:0007669"/>
    <property type="project" value="UniProtKB-KW"/>
</dbReference>
<dbReference type="InterPro" id="IPR037923">
    <property type="entry name" value="HTH-like"/>
</dbReference>
<accession>A0A841FAR2</accession>
<proteinExistence type="predicted"/>
<dbReference type="InterPro" id="IPR014710">
    <property type="entry name" value="RmlC-like_jellyroll"/>
</dbReference>
<keyword evidence="1" id="KW-0238">DNA-binding</keyword>
<evidence type="ECO:0000313" key="4">
    <source>
        <dbReference type="Proteomes" id="UP000548476"/>
    </source>
</evidence>
<keyword evidence="3" id="KW-0413">Isomerase</keyword>
<name>A0A841FAR2_9ACTN</name>
<evidence type="ECO:0000259" key="2">
    <source>
        <dbReference type="Pfam" id="PF07883"/>
    </source>
</evidence>
<protein>
    <submittedName>
        <fullName evidence="3">Mannose-6-phosphate isomerase-like protein (Cupin superfamily)</fullName>
    </submittedName>
</protein>
<gene>
    <name evidence="3" type="ORF">HNR73_002201</name>
</gene>
<sequence>MRRYKLADLTGNGDGPVFAPVVAGHLVERGGVSSYGHGERTHPEGFHTHDVPEVFCVLQGSGLVEIDGATTPFEAGDVLVIEPGEDHHLISLGEVPLVHAWLHLRAA</sequence>
<evidence type="ECO:0000313" key="3">
    <source>
        <dbReference type="EMBL" id="MBB6034351.1"/>
    </source>
</evidence>
<dbReference type="Pfam" id="PF07883">
    <property type="entry name" value="Cupin_2"/>
    <property type="match status" value="1"/>
</dbReference>
<dbReference type="RefSeq" id="WP_184787212.1">
    <property type="nucleotide sequence ID" value="NZ_BONT01000045.1"/>
</dbReference>
<comment type="caution">
    <text evidence="3">The sequence shown here is derived from an EMBL/GenBank/DDBJ whole genome shotgun (WGS) entry which is preliminary data.</text>
</comment>
<dbReference type="InterPro" id="IPR013096">
    <property type="entry name" value="Cupin_2"/>
</dbReference>
<keyword evidence="4" id="KW-1185">Reference proteome</keyword>
<dbReference type="Proteomes" id="UP000548476">
    <property type="component" value="Unassembled WGS sequence"/>
</dbReference>
<organism evidence="3 4">
    <name type="scientific">Phytomonospora endophytica</name>
    <dbReference type="NCBI Taxonomy" id="714109"/>
    <lineage>
        <taxon>Bacteria</taxon>
        <taxon>Bacillati</taxon>
        <taxon>Actinomycetota</taxon>
        <taxon>Actinomycetes</taxon>
        <taxon>Micromonosporales</taxon>
        <taxon>Micromonosporaceae</taxon>
        <taxon>Phytomonospora</taxon>
    </lineage>
</organism>
<evidence type="ECO:0000256" key="1">
    <source>
        <dbReference type="ARBA" id="ARBA00023125"/>
    </source>
</evidence>
<dbReference type="Gene3D" id="2.60.120.10">
    <property type="entry name" value="Jelly Rolls"/>
    <property type="match status" value="1"/>
</dbReference>
<feature type="domain" description="Cupin type-2" evidence="2">
    <location>
        <begin position="38"/>
        <end position="98"/>
    </location>
</feature>
<dbReference type="SUPFAM" id="SSF51215">
    <property type="entry name" value="Regulatory protein AraC"/>
    <property type="match status" value="1"/>
</dbReference>
<dbReference type="AlphaFoldDB" id="A0A841FAR2"/>